<keyword evidence="4 7" id="KW-0547">Nucleotide-binding</keyword>
<keyword evidence="2 8" id="KW-0723">Serine/threonine-protein kinase</keyword>
<dbReference type="InterPro" id="IPR011009">
    <property type="entry name" value="Kinase-like_dom_sf"/>
</dbReference>
<protein>
    <submittedName>
        <fullName evidence="10">Cell division control protein 2 like protein</fullName>
        <ecNumber evidence="10">2.7.11.23</ecNumber>
    </submittedName>
</protein>
<accession>A0ABQ9Y6N1</accession>
<evidence type="ECO:0000256" key="5">
    <source>
        <dbReference type="ARBA" id="ARBA00022777"/>
    </source>
</evidence>
<dbReference type="PROSITE" id="PS00108">
    <property type="entry name" value="PROTEIN_KINASE_ST"/>
    <property type="match status" value="1"/>
</dbReference>
<keyword evidence="6 7" id="KW-0067">ATP-binding</keyword>
<evidence type="ECO:0000256" key="2">
    <source>
        <dbReference type="ARBA" id="ARBA00022527"/>
    </source>
</evidence>
<reference evidence="10 11" key="1">
    <citation type="journal article" date="2022" name="bioRxiv">
        <title>Genomics of Preaxostyla Flagellates Illuminates Evolutionary Transitions and the Path Towards Mitochondrial Loss.</title>
        <authorList>
            <person name="Novak L.V.F."/>
            <person name="Treitli S.C."/>
            <person name="Pyrih J."/>
            <person name="Halakuc P."/>
            <person name="Pipaliya S.V."/>
            <person name="Vacek V."/>
            <person name="Brzon O."/>
            <person name="Soukal P."/>
            <person name="Eme L."/>
            <person name="Dacks J.B."/>
            <person name="Karnkowska A."/>
            <person name="Elias M."/>
            <person name="Hampl V."/>
        </authorList>
    </citation>
    <scope>NUCLEOTIDE SEQUENCE [LARGE SCALE GENOMIC DNA]</scope>
    <source>
        <strain evidence="10">NAU3</strain>
        <tissue evidence="10">Gut</tissue>
    </source>
</reference>
<dbReference type="SMART" id="SM00220">
    <property type="entry name" value="S_TKc"/>
    <property type="match status" value="1"/>
</dbReference>
<organism evidence="10 11">
    <name type="scientific">Blattamonas nauphoetae</name>
    <dbReference type="NCBI Taxonomy" id="2049346"/>
    <lineage>
        <taxon>Eukaryota</taxon>
        <taxon>Metamonada</taxon>
        <taxon>Preaxostyla</taxon>
        <taxon>Oxymonadida</taxon>
        <taxon>Blattamonas</taxon>
    </lineage>
</organism>
<dbReference type="SUPFAM" id="SSF56112">
    <property type="entry name" value="Protein kinase-like (PK-like)"/>
    <property type="match status" value="1"/>
</dbReference>
<evidence type="ECO:0000256" key="3">
    <source>
        <dbReference type="ARBA" id="ARBA00022679"/>
    </source>
</evidence>
<dbReference type="InterPro" id="IPR050108">
    <property type="entry name" value="CDK"/>
</dbReference>
<dbReference type="GO" id="GO:0008353">
    <property type="term" value="F:RNA polymerase II CTD heptapeptide repeat kinase activity"/>
    <property type="evidence" value="ECO:0007669"/>
    <property type="project" value="UniProtKB-EC"/>
</dbReference>
<evidence type="ECO:0000256" key="6">
    <source>
        <dbReference type="ARBA" id="ARBA00022840"/>
    </source>
</evidence>
<dbReference type="Proteomes" id="UP001281761">
    <property type="component" value="Unassembled WGS sequence"/>
</dbReference>
<dbReference type="Gene3D" id="1.10.510.10">
    <property type="entry name" value="Transferase(Phosphotransferase) domain 1"/>
    <property type="match status" value="1"/>
</dbReference>
<dbReference type="InterPro" id="IPR000719">
    <property type="entry name" value="Prot_kinase_dom"/>
</dbReference>
<keyword evidence="5" id="KW-0418">Kinase</keyword>
<dbReference type="Gene3D" id="3.30.200.20">
    <property type="entry name" value="Phosphorylase Kinase, domain 1"/>
    <property type="match status" value="1"/>
</dbReference>
<evidence type="ECO:0000259" key="9">
    <source>
        <dbReference type="PROSITE" id="PS50011"/>
    </source>
</evidence>
<name>A0ABQ9Y6N1_9EUKA</name>
<dbReference type="InterPro" id="IPR008271">
    <property type="entry name" value="Ser/Thr_kinase_AS"/>
</dbReference>
<dbReference type="PROSITE" id="PS00107">
    <property type="entry name" value="PROTEIN_KINASE_ATP"/>
    <property type="match status" value="1"/>
</dbReference>
<dbReference type="EMBL" id="JARBJD010000030">
    <property type="protein sequence ID" value="KAK2959386.1"/>
    <property type="molecule type" value="Genomic_DNA"/>
</dbReference>
<proteinExistence type="inferred from homology"/>
<dbReference type="EC" id="2.7.11.23" evidence="10"/>
<feature type="binding site" evidence="7">
    <location>
        <position position="42"/>
    </location>
    <ligand>
        <name>ATP</name>
        <dbReference type="ChEBI" id="CHEBI:30616"/>
    </ligand>
</feature>
<comment type="similarity">
    <text evidence="1">Belongs to the protein kinase superfamily. CMGC Ser/Thr protein kinase family. CDC2/CDKX subfamily.</text>
</comment>
<dbReference type="GO" id="GO:0051301">
    <property type="term" value="P:cell division"/>
    <property type="evidence" value="ECO:0007669"/>
    <property type="project" value="UniProtKB-KW"/>
</dbReference>
<dbReference type="CDD" id="cd07829">
    <property type="entry name" value="STKc_CDK_like"/>
    <property type="match status" value="1"/>
</dbReference>
<dbReference type="PANTHER" id="PTHR24056">
    <property type="entry name" value="CELL DIVISION PROTEIN KINASE"/>
    <property type="match status" value="1"/>
</dbReference>
<gene>
    <name evidence="10" type="ORF">BLNAU_5695</name>
</gene>
<evidence type="ECO:0000256" key="4">
    <source>
        <dbReference type="ARBA" id="ARBA00022741"/>
    </source>
</evidence>
<sequence>MDRTLTSDRLDNFTKLDKLGEGTYGVVYKAKDNTTSDVVALKRIRLESEEEGVPSTTIREIALLKELKHPTIIRLNEVINTPKKLTLVFEYCEMDLKKYIERQHRKLEMSVIRSLMFQLLCGVAFCHSRRILHRDLKPQNLMLTSDLQLKIGDFGLARAFGIPVRSFTHEVVTLWYRPPDVLFGSKKYSTPVDLWSCGCILGEMLVGRPIFPGSNENDELIRIFKILGTPTTQKWAGMTELPLYGKFTFPHYPPRNLSSLFPTLDEQGLDLLSRLLIFDPNQRITAKQAIVHPCGEGKTATQTEASFFHFASISCFLSILSQIIQPESTHVTFQPIQEFLSQQTSTTVKLK</sequence>
<comment type="caution">
    <text evidence="10">The sequence shown here is derived from an EMBL/GenBank/DDBJ whole genome shotgun (WGS) entry which is preliminary data.</text>
</comment>
<dbReference type="PROSITE" id="PS50011">
    <property type="entry name" value="PROTEIN_KINASE_DOM"/>
    <property type="match status" value="1"/>
</dbReference>
<evidence type="ECO:0000256" key="7">
    <source>
        <dbReference type="PROSITE-ProRule" id="PRU10141"/>
    </source>
</evidence>
<dbReference type="InterPro" id="IPR017441">
    <property type="entry name" value="Protein_kinase_ATP_BS"/>
</dbReference>
<evidence type="ECO:0000313" key="10">
    <source>
        <dbReference type="EMBL" id="KAK2959386.1"/>
    </source>
</evidence>
<dbReference type="Pfam" id="PF00069">
    <property type="entry name" value="Pkinase"/>
    <property type="match status" value="1"/>
</dbReference>
<keyword evidence="10" id="KW-0132">Cell division</keyword>
<feature type="domain" description="Protein kinase" evidence="9">
    <location>
        <begin position="13"/>
        <end position="295"/>
    </location>
</feature>
<dbReference type="PANTHER" id="PTHR24056:SF46">
    <property type="entry name" value="CYCLIN-DEPENDENT KINASE 5"/>
    <property type="match status" value="1"/>
</dbReference>
<keyword evidence="11" id="KW-1185">Reference proteome</keyword>
<evidence type="ECO:0000313" key="11">
    <source>
        <dbReference type="Proteomes" id="UP001281761"/>
    </source>
</evidence>
<keyword evidence="10" id="KW-0131">Cell cycle</keyword>
<evidence type="ECO:0000256" key="1">
    <source>
        <dbReference type="ARBA" id="ARBA00006485"/>
    </source>
</evidence>
<keyword evidence="3 10" id="KW-0808">Transferase</keyword>
<evidence type="ECO:0000256" key="8">
    <source>
        <dbReference type="RuleBase" id="RU000304"/>
    </source>
</evidence>